<dbReference type="Proteomes" id="UP001597417">
    <property type="component" value="Unassembled WGS sequence"/>
</dbReference>
<keyword evidence="2" id="KW-1133">Transmembrane helix</keyword>
<organism evidence="3 4">
    <name type="scientific">Amycolatopsis pigmentata</name>
    <dbReference type="NCBI Taxonomy" id="450801"/>
    <lineage>
        <taxon>Bacteria</taxon>
        <taxon>Bacillati</taxon>
        <taxon>Actinomycetota</taxon>
        <taxon>Actinomycetes</taxon>
        <taxon>Pseudonocardiales</taxon>
        <taxon>Pseudonocardiaceae</taxon>
        <taxon>Amycolatopsis</taxon>
    </lineage>
</organism>
<sequence>MSTPTADPDEITDRVRQVLEDAQTEGRPRPGRPTIVELTGFSEYQVKKALAALADTESPAEASVSSASPVDPEDGPDTEELPAVEVDEPAPLGTAGDPLEMSDLQDNSAGDPAPPADLQPITRRSRLSSWPLFVIGLGAAVAVWSGWVGLGRLCGFGMIQPLPGIVDKFQLNTAIVLPLSVEAYGAYALRCWLSAGQYSDRTVRFAKISSVASLVIGAGAQIAYHLMAAAHMDRAPWQITMLVACVPVAVLGLASALAKLVTADHQRASSAGGEQ</sequence>
<gene>
    <name evidence="3" type="ORF">ACFSXZ_35690</name>
</gene>
<evidence type="ECO:0008006" key="5">
    <source>
        <dbReference type="Google" id="ProtNLM"/>
    </source>
</evidence>
<dbReference type="RefSeq" id="WP_378270409.1">
    <property type="nucleotide sequence ID" value="NZ_JBHUKR010000022.1"/>
</dbReference>
<feature type="transmembrane region" description="Helical" evidence="2">
    <location>
        <begin position="239"/>
        <end position="261"/>
    </location>
</feature>
<accession>A0ABW5G317</accession>
<evidence type="ECO:0000256" key="1">
    <source>
        <dbReference type="SAM" id="MobiDB-lite"/>
    </source>
</evidence>
<keyword evidence="4" id="KW-1185">Reference proteome</keyword>
<evidence type="ECO:0000313" key="4">
    <source>
        <dbReference type="Proteomes" id="UP001597417"/>
    </source>
</evidence>
<feature type="compositionally biased region" description="Low complexity" evidence="1">
    <location>
        <begin position="57"/>
        <end position="70"/>
    </location>
</feature>
<feature type="region of interest" description="Disordered" evidence="1">
    <location>
        <begin position="52"/>
        <end position="120"/>
    </location>
</feature>
<evidence type="ECO:0000313" key="3">
    <source>
        <dbReference type="EMBL" id="MFD2421689.1"/>
    </source>
</evidence>
<reference evidence="4" key="1">
    <citation type="journal article" date="2019" name="Int. J. Syst. Evol. Microbiol.">
        <title>The Global Catalogue of Microorganisms (GCM) 10K type strain sequencing project: providing services to taxonomists for standard genome sequencing and annotation.</title>
        <authorList>
            <consortium name="The Broad Institute Genomics Platform"/>
            <consortium name="The Broad Institute Genome Sequencing Center for Infectious Disease"/>
            <person name="Wu L."/>
            <person name="Ma J."/>
        </authorList>
    </citation>
    <scope>NUCLEOTIDE SEQUENCE [LARGE SCALE GENOMIC DNA]</scope>
    <source>
        <strain evidence="4">CGMCC 4.7645</strain>
    </source>
</reference>
<feature type="transmembrane region" description="Helical" evidence="2">
    <location>
        <begin position="130"/>
        <end position="149"/>
    </location>
</feature>
<keyword evidence="2" id="KW-0812">Transmembrane</keyword>
<proteinExistence type="predicted"/>
<evidence type="ECO:0000256" key="2">
    <source>
        <dbReference type="SAM" id="Phobius"/>
    </source>
</evidence>
<name>A0ABW5G317_9PSEU</name>
<feature type="transmembrane region" description="Helical" evidence="2">
    <location>
        <begin position="205"/>
        <end position="227"/>
    </location>
</feature>
<feature type="compositionally biased region" description="Acidic residues" evidence="1">
    <location>
        <begin position="71"/>
        <end position="88"/>
    </location>
</feature>
<comment type="caution">
    <text evidence="3">The sequence shown here is derived from an EMBL/GenBank/DDBJ whole genome shotgun (WGS) entry which is preliminary data.</text>
</comment>
<dbReference type="EMBL" id="JBHUKR010000022">
    <property type="protein sequence ID" value="MFD2421689.1"/>
    <property type="molecule type" value="Genomic_DNA"/>
</dbReference>
<feature type="transmembrane region" description="Helical" evidence="2">
    <location>
        <begin position="169"/>
        <end position="193"/>
    </location>
</feature>
<keyword evidence="2" id="KW-0472">Membrane</keyword>
<protein>
    <recommendedName>
        <fullName evidence="5">ABC transporter permease</fullName>
    </recommendedName>
</protein>